<dbReference type="AlphaFoldDB" id="A0A317WAP8"/>
<gene>
    <name evidence="2" type="ORF">BO70DRAFT_361529</name>
</gene>
<sequence length="75" mass="8338">MKINIHIDRTAIYLQYHLSHERASSTVACSYDSPSQSQTIGRRPAPLRPSSTHYVTLQEARSDSIQGPSIQEASP</sequence>
<name>A0A317WAP8_9EURO</name>
<comment type="caution">
    <text evidence="2">The sequence shown here is derived from an EMBL/GenBank/DDBJ whole genome shotgun (WGS) entry which is preliminary data.</text>
</comment>
<evidence type="ECO:0000313" key="2">
    <source>
        <dbReference type="EMBL" id="PWY83413.1"/>
    </source>
</evidence>
<feature type="region of interest" description="Disordered" evidence="1">
    <location>
        <begin position="29"/>
        <end position="49"/>
    </location>
</feature>
<keyword evidence="3" id="KW-1185">Reference proteome</keyword>
<organism evidence="2 3">
    <name type="scientific">Aspergillus heteromorphus CBS 117.55</name>
    <dbReference type="NCBI Taxonomy" id="1448321"/>
    <lineage>
        <taxon>Eukaryota</taxon>
        <taxon>Fungi</taxon>
        <taxon>Dikarya</taxon>
        <taxon>Ascomycota</taxon>
        <taxon>Pezizomycotina</taxon>
        <taxon>Eurotiomycetes</taxon>
        <taxon>Eurotiomycetidae</taxon>
        <taxon>Eurotiales</taxon>
        <taxon>Aspergillaceae</taxon>
        <taxon>Aspergillus</taxon>
        <taxon>Aspergillus subgen. Circumdati</taxon>
    </lineage>
</organism>
<protein>
    <submittedName>
        <fullName evidence="2">Uncharacterized protein</fullName>
    </submittedName>
</protein>
<evidence type="ECO:0000313" key="3">
    <source>
        <dbReference type="Proteomes" id="UP000247233"/>
    </source>
</evidence>
<reference evidence="2 3" key="1">
    <citation type="submission" date="2016-12" db="EMBL/GenBank/DDBJ databases">
        <title>The genomes of Aspergillus section Nigri reveals drivers in fungal speciation.</title>
        <authorList>
            <consortium name="DOE Joint Genome Institute"/>
            <person name="Vesth T.C."/>
            <person name="Nybo J."/>
            <person name="Theobald S."/>
            <person name="Brandl J."/>
            <person name="Frisvad J.C."/>
            <person name="Nielsen K.F."/>
            <person name="Lyhne E.K."/>
            <person name="Kogle M.E."/>
            <person name="Kuo A."/>
            <person name="Riley R."/>
            <person name="Clum A."/>
            <person name="Nolan M."/>
            <person name="Lipzen A."/>
            <person name="Salamov A."/>
            <person name="Henrissat B."/>
            <person name="Wiebenga A."/>
            <person name="De Vries R.P."/>
            <person name="Grigoriev I.V."/>
            <person name="Mortensen U.H."/>
            <person name="Andersen M.R."/>
            <person name="Baker S.E."/>
        </authorList>
    </citation>
    <scope>NUCLEOTIDE SEQUENCE [LARGE SCALE GENOMIC DNA]</scope>
    <source>
        <strain evidence="2 3">CBS 117.55</strain>
    </source>
</reference>
<dbReference type="VEuPathDB" id="FungiDB:BO70DRAFT_361529"/>
<dbReference type="EMBL" id="MSFL01000010">
    <property type="protein sequence ID" value="PWY83413.1"/>
    <property type="molecule type" value="Genomic_DNA"/>
</dbReference>
<dbReference type="RefSeq" id="XP_025399856.1">
    <property type="nucleotide sequence ID" value="XM_025543063.1"/>
</dbReference>
<dbReference type="Proteomes" id="UP000247233">
    <property type="component" value="Unassembled WGS sequence"/>
</dbReference>
<feature type="compositionally biased region" description="Polar residues" evidence="1">
    <location>
        <begin position="29"/>
        <end position="40"/>
    </location>
</feature>
<accession>A0A317WAP8</accession>
<dbReference type="GeneID" id="37065300"/>
<proteinExistence type="predicted"/>
<evidence type="ECO:0000256" key="1">
    <source>
        <dbReference type="SAM" id="MobiDB-lite"/>
    </source>
</evidence>